<protein>
    <submittedName>
        <fullName evidence="1">Uncharacterized protein</fullName>
    </submittedName>
</protein>
<name>A0ACC2LAE0_PERAE</name>
<dbReference type="Proteomes" id="UP001234297">
    <property type="component" value="Chromosome 7"/>
</dbReference>
<comment type="caution">
    <text evidence="1">The sequence shown here is derived from an EMBL/GenBank/DDBJ whole genome shotgun (WGS) entry which is preliminary data.</text>
</comment>
<reference evidence="1 2" key="1">
    <citation type="journal article" date="2022" name="Hortic Res">
        <title>A haplotype resolved chromosomal level avocado genome allows analysis of novel avocado genes.</title>
        <authorList>
            <person name="Nath O."/>
            <person name="Fletcher S.J."/>
            <person name="Hayward A."/>
            <person name="Shaw L.M."/>
            <person name="Masouleh A.K."/>
            <person name="Furtado A."/>
            <person name="Henry R.J."/>
            <person name="Mitter N."/>
        </authorList>
    </citation>
    <scope>NUCLEOTIDE SEQUENCE [LARGE SCALE GENOMIC DNA]</scope>
    <source>
        <strain evidence="2">cv. Hass</strain>
    </source>
</reference>
<dbReference type="EMBL" id="CM056815">
    <property type="protein sequence ID" value="KAJ8630310.1"/>
    <property type="molecule type" value="Genomic_DNA"/>
</dbReference>
<evidence type="ECO:0000313" key="1">
    <source>
        <dbReference type="EMBL" id="KAJ8630310.1"/>
    </source>
</evidence>
<accession>A0ACC2LAE0</accession>
<sequence length="407" mass="45982">MAYFSRFRSLSLRHFSSSSILSPNSTSPLTSKQKSRAALALLKSESNPDRILDICRSASLTPVSHLDRIAFSIAVSKLSRSQSFTAISSYLDDLKSRPDLRNDRFLSHAVVLYGQAGMLDHALRTFREFDDLGVPRSTKSLNALLFACILAKKHDEVNRIFREYPRIYGISPDIETYNTVIKSFCESGQSKSVFAVLDEMGRKGCKPTATSYNTLLAGLYREERYDDVGNVLEMMKEDDCHPAISTYNVRIQSLCKLKKTAEAKALLDGLLSRGPKPNTDTYYHLIYGFCKEGELAEAKRLFGAMSRNGCFPDSNCYFTLSYYLCEGGDFDAALRVCKQSIRKDWVPNFTTMKMLVNGLVRSRRKLASIGIGEVHGYWVWTWTHGRASNQLRPGYDQVQRVVLYPSF</sequence>
<gene>
    <name evidence="1" type="ORF">MRB53_023633</name>
</gene>
<evidence type="ECO:0000313" key="2">
    <source>
        <dbReference type="Proteomes" id="UP001234297"/>
    </source>
</evidence>
<keyword evidence="2" id="KW-1185">Reference proteome</keyword>
<proteinExistence type="predicted"/>
<organism evidence="1 2">
    <name type="scientific">Persea americana</name>
    <name type="common">Avocado</name>
    <dbReference type="NCBI Taxonomy" id="3435"/>
    <lineage>
        <taxon>Eukaryota</taxon>
        <taxon>Viridiplantae</taxon>
        <taxon>Streptophyta</taxon>
        <taxon>Embryophyta</taxon>
        <taxon>Tracheophyta</taxon>
        <taxon>Spermatophyta</taxon>
        <taxon>Magnoliopsida</taxon>
        <taxon>Magnoliidae</taxon>
        <taxon>Laurales</taxon>
        <taxon>Lauraceae</taxon>
        <taxon>Persea</taxon>
    </lineage>
</organism>